<comment type="caution">
    <text evidence="9">The sequence shown here is derived from an EMBL/GenBank/DDBJ whole genome shotgun (WGS) entry which is preliminary data.</text>
</comment>
<evidence type="ECO:0000256" key="4">
    <source>
        <dbReference type="ARBA" id="ARBA00022845"/>
    </source>
</evidence>
<reference evidence="10 12" key="3">
    <citation type="submission" date="2017-11" db="EMBL/GenBank/DDBJ databases">
        <title>De-novo sequencing of pomegranate (Punica granatum L.) genome.</title>
        <authorList>
            <person name="Akparov Z."/>
            <person name="Amiraslanov A."/>
            <person name="Hajiyeva S."/>
            <person name="Abbasov M."/>
            <person name="Kaur K."/>
            <person name="Hamwieh A."/>
            <person name="Solovyev V."/>
            <person name="Salamov A."/>
            <person name="Braich B."/>
            <person name="Kosarev P."/>
            <person name="Mahmoud A."/>
            <person name="Hajiyev E."/>
            <person name="Babayeva S."/>
            <person name="Izzatullayeva V."/>
            <person name="Mammadov A."/>
            <person name="Mammadov A."/>
            <person name="Sharifova S."/>
            <person name="Ojaghi J."/>
            <person name="Eynullazada K."/>
            <person name="Bayramov B."/>
            <person name="Abdulazimova A."/>
            <person name="Shahmuradov I."/>
        </authorList>
    </citation>
    <scope>NUCLEOTIDE SEQUENCE [LARGE SCALE GENOMIC DNA]</scope>
    <source>
        <strain evidence="10">AG2017</strain>
        <strain evidence="12">cv. AG2017</strain>
        <tissue evidence="10">Leaf</tissue>
    </source>
</reference>
<evidence type="ECO:0000256" key="3">
    <source>
        <dbReference type="ARBA" id="ARBA00022737"/>
    </source>
</evidence>
<dbReference type="GO" id="GO:0003729">
    <property type="term" value="F:mRNA binding"/>
    <property type="evidence" value="ECO:0007669"/>
    <property type="project" value="TreeGrafter"/>
</dbReference>
<feature type="repeat" description="Pumilio" evidence="6">
    <location>
        <begin position="382"/>
        <end position="417"/>
    </location>
</feature>
<dbReference type="PANTHER" id="PTHR12537:SF63">
    <property type="entry name" value="PUMILIO HOMOLOG 15"/>
    <property type="match status" value="1"/>
</dbReference>
<dbReference type="Pfam" id="PF22493">
    <property type="entry name" value="PUF_NOP9"/>
    <property type="match status" value="1"/>
</dbReference>
<feature type="repeat" description="Pumilio" evidence="6">
    <location>
        <begin position="455"/>
        <end position="495"/>
    </location>
</feature>
<dbReference type="InterPro" id="IPR033133">
    <property type="entry name" value="PUM-HD"/>
</dbReference>
<dbReference type="SUPFAM" id="SSF48371">
    <property type="entry name" value="ARM repeat"/>
    <property type="match status" value="1"/>
</dbReference>
<dbReference type="PROSITE" id="PS50303">
    <property type="entry name" value="PUM_HD"/>
    <property type="match status" value="1"/>
</dbReference>
<feature type="domain" description="PUM-HD" evidence="8">
    <location>
        <begin position="174"/>
        <end position="521"/>
    </location>
</feature>
<reference evidence="9" key="2">
    <citation type="submission" date="2017-06" db="EMBL/GenBank/DDBJ databases">
        <title>The pomegranate genome and the genomics of punicalagin biosynthesis.</title>
        <authorList>
            <person name="Xu C."/>
        </authorList>
    </citation>
    <scope>NUCLEOTIDE SEQUENCE [LARGE SCALE GENOMIC DNA]</scope>
    <source>
        <tissue evidence="9">Fresh leaf</tissue>
    </source>
</reference>
<dbReference type="Gene3D" id="1.25.10.10">
    <property type="entry name" value="Leucine-rich Repeat Variant"/>
    <property type="match status" value="1"/>
</dbReference>
<evidence type="ECO:0000259" key="8">
    <source>
        <dbReference type="PROSITE" id="PS50303"/>
    </source>
</evidence>
<dbReference type="InterPro" id="IPR001313">
    <property type="entry name" value="Pumilio_RNA-bd_rpt"/>
</dbReference>
<evidence type="ECO:0000256" key="5">
    <source>
        <dbReference type="ARBA" id="ARBA00022884"/>
    </source>
</evidence>
<dbReference type="Proteomes" id="UP000197138">
    <property type="component" value="Unassembled WGS sequence"/>
</dbReference>
<keyword evidence="12" id="KW-1185">Reference proteome</keyword>
<evidence type="ECO:0000313" key="12">
    <source>
        <dbReference type="Proteomes" id="UP000233551"/>
    </source>
</evidence>
<evidence type="ECO:0000256" key="1">
    <source>
        <dbReference type="ARBA" id="ARBA00004496"/>
    </source>
</evidence>
<evidence type="ECO:0000313" key="9">
    <source>
        <dbReference type="EMBL" id="OWM70810.1"/>
    </source>
</evidence>
<dbReference type="InterPro" id="IPR016024">
    <property type="entry name" value="ARM-type_fold"/>
</dbReference>
<reference evidence="11" key="1">
    <citation type="journal article" date="2017" name="Plant J.">
        <title>The pomegranate (Punica granatum L.) genome and the genomics of punicalagin biosynthesis.</title>
        <authorList>
            <person name="Qin G."/>
            <person name="Xu C."/>
            <person name="Ming R."/>
            <person name="Tang H."/>
            <person name="Guyot R."/>
            <person name="Kramer E.M."/>
            <person name="Hu Y."/>
            <person name="Yi X."/>
            <person name="Qi Y."/>
            <person name="Xu X."/>
            <person name="Gao Z."/>
            <person name="Pan H."/>
            <person name="Jian J."/>
            <person name="Tian Y."/>
            <person name="Yue Z."/>
            <person name="Xu Y."/>
        </authorList>
    </citation>
    <scope>NUCLEOTIDE SEQUENCE [LARGE SCALE GENOMIC DNA]</scope>
    <source>
        <strain evidence="11">cv. Dabenzi</strain>
    </source>
</reference>
<comment type="subcellular location">
    <subcellularLocation>
        <location evidence="1">Cytoplasm</location>
    </subcellularLocation>
</comment>
<dbReference type="EMBL" id="PGOL01003142">
    <property type="protein sequence ID" value="PKI42610.1"/>
    <property type="molecule type" value="Genomic_DNA"/>
</dbReference>
<dbReference type="Proteomes" id="UP000233551">
    <property type="component" value="Unassembled WGS sequence"/>
</dbReference>
<dbReference type="EMBL" id="MTKT01004609">
    <property type="protein sequence ID" value="OWM70810.1"/>
    <property type="molecule type" value="Genomic_DNA"/>
</dbReference>
<dbReference type="GO" id="GO:0005737">
    <property type="term" value="C:cytoplasm"/>
    <property type="evidence" value="ECO:0007669"/>
    <property type="project" value="UniProtKB-SubCell"/>
</dbReference>
<keyword evidence="4" id="KW-0810">Translation regulation</keyword>
<organism evidence="9 11">
    <name type="scientific">Punica granatum</name>
    <name type="common">Pomegranate</name>
    <dbReference type="NCBI Taxonomy" id="22663"/>
    <lineage>
        <taxon>Eukaryota</taxon>
        <taxon>Viridiplantae</taxon>
        <taxon>Streptophyta</taxon>
        <taxon>Embryophyta</taxon>
        <taxon>Tracheophyta</taxon>
        <taxon>Spermatophyta</taxon>
        <taxon>Magnoliopsida</taxon>
        <taxon>eudicotyledons</taxon>
        <taxon>Gunneridae</taxon>
        <taxon>Pentapetalae</taxon>
        <taxon>rosids</taxon>
        <taxon>malvids</taxon>
        <taxon>Myrtales</taxon>
        <taxon>Lythraceae</taxon>
        <taxon>Punica</taxon>
    </lineage>
</organism>
<dbReference type="PANTHER" id="PTHR12537">
    <property type="entry name" value="RNA BINDING PROTEIN PUMILIO-RELATED"/>
    <property type="match status" value="1"/>
</dbReference>
<evidence type="ECO:0000256" key="7">
    <source>
        <dbReference type="SAM" id="MobiDB-lite"/>
    </source>
</evidence>
<dbReference type="InterPro" id="IPR011989">
    <property type="entry name" value="ARM-like"/>
</dbReference>
<dbReference type="STRING" id="22663.A0A218WEN9"/>
<name>A0A218WEN9_PUNGR</name>
<evidence type="ECO:0000313" key="11">
    <source>
        <dbReference type="Proteomes" id="UP000197138"/>
    </source>
</evidence>
<protein>
    <recommendedName>
        <fullName evidence="8">PUM-HD domain-containing protein</fullName>
    </recommendedName>
</protein>
<dbReference type="GO" id="GO:0006417">
    <property type="term" value="P:regulation of translation"/>
    <property type="evidence" value="ECO:0007669"/>
    <property type="project" value="UniProtKB-KW"/>
</dbReference>
<accession>A0A218WEN9</accession>
<dbReference type="Pfam" id="PF00806">
    <property type="entry name" value="PUF"/>
    <property type="match status" value="1"/>
</dbReference>
<feature type="repeat" description="Pumilio" evidence="6">
    <location>
        <begin position="418"/>
        <end position="454"/>
    </location>
</feature>
<keyword evidence="3" id="KW-0677">Repeat</keyword>
<evidence type="ECO:0000313" key="10">
    <source>
        <dbReference type="EMBL" id="PKI42610.1"/>
    </source>
</evidence>
<feature type="region of interest" description="Disordered" evidence="7">
    <location>
        <begin position="1"/>
        <end position="21"/>
    </location>
</feature>
<dbReference type="SMART" id="SM00025">
    <property type="entry name" value="Pumilio"/>
    <property type="match status" value="6"/>
</dbReference>
<sequence>MEEEKNPPTGGSPARDESDEVRRQAKEMLHYYLYMAEVSNQQQPPLEEAFANMSVNDIYINHTSYGMFDRENRTSQRYPGLNGENLADLSNIGGFPLGGSAVARDAAIGYDSYLALSGFQDPSQLSRHSHQLPPSPFLSGLSSGSSGRNWNRCPYPVSLCENSLDFAARATDPKITRELQNSIKFMSRCPYPVSLCEDPLDLVASATDPRTARELQNSIKHMSRAEIDRLFSAFKNKIEKMMTHTSANFVSLSLIEFLTANQIGEIVHRLCRNSDVLCRICLNTHGMRAMQKLLERITVPSQKDALTAALRPYTVQLLKSDGGRHVIMCCLQNFSDEENKLILGEMANNCCQIGSTKSGYFVLCDTVSKYNGRRHEHAVLSSIAANALQLSFDQFGNFVVQSLLNLGLPYFNFKILDELRGQYFSLSLNKFGSHVMEKCLANAPSVQQLEQIIHELLNRPGSSSLFLDEYGNYVMQAALVESKDKSWPIHQKLLERLRLSAGKLRTTNFGKQLLKHLPRNSIPIIPSYYY</sequence>
<dbReference type="PROSITE" id="PS50302">
    <property type="entry name" value="PUM"/>
    <property type="match status" value="3"/>
</dbReference>
<proteinExistence type="predicted"/>
<gene>
    <name evidence="9" type="ORF">CDL15_Pgr014483</name>
    <name evidence="10" type="ORF">CRG98_036992</name>
</gene>
<evidence type="ECO:0000256" key="2">
    <source>
        <dbReference type="ARBA" id="ARBA00022490"/>
    </source>
</evidence>
<dbReference type="AlphaFoldDB" id="A0A218WEN9"/>
<keyword evidence="5" id="KW-0694">RNA-binding</keyword>
<keyword evidence="2" id="KW-0963">Cytoplasm</keyword>
<evidence type="ECO:0000256" key="6">
    <source>
        <dbReference type="PROSITE-ProRule" id="PRU00317"/>
    </source>
</evidence>